<evidence type="ECO:0000259" key="4">
    <source>
        <dbReference type="Pfam" id="PF00557"/>
    </source>
</evidence>
<feature type="domain" description="Peptidase M24" evidence="4">
    <location>
        <begin position="305"/>
        <end position="518"/>
    </location>
</feature>
<dbReference type="CDD" id="cd01085">
    <property type="entry name" value="APP"/>
    <property type="match status" value="1"/>
</dbReference>
<comment type="caution">
    <text evidence="7">The sequence shown here is derived from an EMBL/GenBank/DDBJ whole genome shotgun (WGS) entry which is preliminary data.</text>
</comment>
<dbReference type="EMBL" id="BANC01000048">
    <property type="protein sequence ID" value="GAN80517.1"/>
    <property type="molecule type" value="Genomic_DNA"/>
</dbReference>
<dbReference type="InterPro" id="IPR000994">
    <property type="entry name" value="Pept_M24"/>
</dbReference>
<evidence type="ECO:0000313" key="7">
    <source>
        <dbReference type="EMBL" id="GAN80517.1"/>
    </source>
</evidence>
<dbReference type="InterPro" id="IPR000587">
    <property type="entry name" value="Creatinase_N"/>
</dbReference>
<protein>
    <submittedName>
        <fullName evidence="7">Xaa-Pro aminopeptidase</fullName>
    </submittedName>
</protein>
<dbReference type="SUPFAM" id="SSF53092">
    <property type="entry name" value="Creatinase/prolidase N-terminal domain"/>
    <property type="match status" value="2"/>
</dbReference>
<sequence>MSSEHSKRLAALRAQFQAHGLNGYIIPRSDEYLGEYVPACAERLAWVSGFTGSAGFAIALAERASIFSDGRYTLQLEQQTDATLWERHHIIEDKPEDWLRDTAPGRKIGFDPWTISADVLARFTGVDMVPVAPNLIDAIWADRPAPPLDPALPYPETHSGEPAAAKRRRLGAALAKDGQDAAILSDGASLAWLFNIRGTDLEFCPFALGYALLRQDGSAMLFMAPEKINEALRAHLGDEVRITGHEALPGAIAALTGQTVRYDPATMPVWFKTALEQAGAVIANGADPVALPRACKNTTEQNGARTAHLRDGVAMVEFLAWAAEAMPQGGETEISAAEHLLACRARQDLFRGESFPAISGAGENGAIIHYRVTPESNRPILPNEVYLIDSGGQYLDGTTDITRTLWTGPGPAPAQIKEHVTRVLAGTIALARAIFPEGVAGAHLDVLARQELWRAGLDYDHGTGHGVGAYLSVHEGPVGISRAARPVPLAEGMILSDEPGYYLPGAYGIRMENLLLVKQAAYAGAKKPFLRFETLTLVPFDRALIDPTLLPGTSLDWLNSYHARLRTALSPQLSDKARLWLLDATAPIL</sequence>
<accession>A0A0D6PFR2</accession>
<name>A0A0D6PFR2_9PROT</name>
<keyword evidence="2" id="KW-0479">Metal-binding</keyword>
<keyword evidence="7" id="KW-0645">Protease</keyword>
<evidence type="ECO:0000256" key="3">
    <source>
        <dbReference type="ARBA" id="ARBA00022801"/>
    </source>
</evidence>
<organism evidence="7 8">
    <name type="scientific">Acidocella aminolytica 101 = DSM 11237</name>
    <dbReference type="NCBI Taxonomy" id="1120923"/>
    <lineage>
        <taxon>Bacteria</taxon>
        <taxon>Pseudomonadati</taxon>
        <taxon>Pseudomonadota</taxon>
        <taxon>Alphaproteobacteria</taxon>
        <taxon>Acetobacterales</taxon>
        <taxon>Acidocellaceae</taxon>
        <taxon>Acidocella</taxon>
    </lineage>
</organism>
<dbReference type="Pfam" id="PF00557">
    <property type="entry name" value="Peptidase_M24"/>
    <property type="match status" value="1"/>
</dbReference>
<dbReference type="FunFam" id="3.90.230.10:FF:000009">
    <property type="entry name" value="xaa-Pro aminopeptidase 2"/>
    <property type="match status" value="1"/>
</dbReference>
<dbReference type="InterPro" id="IPR029149">
    <property type="entry name" value="Creatin/AminoP/Spt16_N"/>
</dbReference>
<dbReference type="InterPro" id="IPR050422">
    <property type="entry name" value="X-Pro_aminopeptidase_P"/>
</dbReference>
<dbReference type="Proteomes" id="UP000032668">
    <property type="component" value="Unassembled WGS sequence"/>
</dbReference>
<dbReference type="RefSeq" id="WP_048878928.1">
    <property type="nucleotide sequence ID" value="NZ_BANC01000048.1"/>
</dbReference>
<dbReference type="AlphaFoldDB" id="A0A0D6PFR2"/>
<evidence type="ECO:0000313" key="8">
    <source>
        <dbReference type="Proteomes" id="UP000032668"/>
    </source>
</evidence>
<dbReference type="Pfam" id="PF16188">
    <property type="entry name" value="Peptidase_M24_C"/>
    <property type="match status" value="1"/>
</dbReference>
<gene>
    <name evidence="7" type="ORF">Aam_049_019</name>
</gene>
<dbReference type="InterPro" id="IPR032416">
    <property type="entry name" value="Peptidase_M24_C"/>
</dbReference>
<dbReference type="GO" id="GO:0046872">
    <property type="term" value="F:metal ion binding"/>
    <property type="evidence" value="ECO:0007669"/>
    <property type="project" value="UniProtKB-KW"/>
</dbReference>
<evidence type="ECO:0000259" key="6">
    <source>
        <dbReference type="Pfam" id="PF16188"/>
    </source>
</evidence>
<keyword evidence="3" id="KW-0378">Hydrolase</keyword>
<dbReference type="Pfam" id="PF01321">
    <property type="entry name" value="Creatinase_N"/>
    <property type="match status" value="1"/>
</dbReference>
<dbReference type="Gene3D" id="3.90.230.10">
    <property type="entry name" value="Creatinase/methionine aminopeptidase superfamily"/>
    <property type="match status" value="1"/>
</dbReference>
<keyword evidence="8" id="KW-1185">Reference proteome</keyword>
<evidence type="ECO:0000256" key="1">
    <source>
        <dbReference type="ARBA" id="ARBA00008766"/>
    </source>
</evidence>
<dbReference type="PANTHER" id="PTHR43763:SF6">
    <property type="entry name" value="XAA-PRO AMINOPEPTIDASE 1"/>
    <property type="match status" value="1"/>
</dbReference>
<dbReference type="GO" id="GO:0070006">
    <property type="term" value="F:metalloaminopeptidase activity"/>
    <property type="evidence" value="ECO:0007669"/>
    <property type="project" value="InterPro"/>
</dbReference>
<comment type="similarity">
    <text evidence="1">Belongs to the peptidase M24B family.</text>
</comment>
<dbReference type="Pfam" id="PF16189">
    <property type="entry name" value="Creatinase_N_2"/>
    <property type="match status" value="1"/>
</dbReference>
<dbReference type="OrthoDB" id="9806388at2"/>
<dbReference type="InterPro" id="IPR033740">
    <property type="entry name" value="Pept_M24B"/>
</dbReference>
<dbReference type="Gene3D" id="3.40.350.10">
    <property type="entry name" value="Creatinase/prolidase N-terminal domain"/>
    <property type="match status" value="2"/>
</dbReference>
<feature type="domain" description="Peptidase M24 C-terminal" evidence="6">
    <location>
        <begin position="528"/>
        <end position="588"/>
    </location>
</feature>
<evidence type="ECO:0000256" key="2">
    <source>
        <dbReference type="ARBA" id="ARBA00022723"/>
    </source>
</evidence>
<evidence type="ECO:0000259" key="5">
    <source>
        <dbReference type="Pfam" id="PF01321"/>
    </source>
</evidence>
<dbReference type="InterPro" id="IPR036005">
    <property type="entry name" value="Creatinase/aminopeptidase-like"/>
</dbReference>
<keyword evidence="7" id="KW-0031">Aminopeptidase</keyword>
<dbReference type="STRING" id="1120923.SAMN02746095_03109"/>
<reference evidence="7 8" key="1">
    <citation type="submission" date="2012-11" db="EMBL/GenBank/DDBJ databases">
        <title>Whole genome sequence of Acidocella aminolytica 101 = DSM 11237.</title>
        <authorList>
            <person name="Azuma Y."/>
            <person name="Higashiura N."/>
            <person name="Hirakawa H."/>
            <person name="Matsushita K."/>
        </authorList>
    </citation>
    <scope>NUCLEOTIDE SEQUENCE [LARGE SCALE GENOMIC DNA]</scope>
    <source>
        <strain evidence="8">101 / DSM 11237</strain>
    </source>
</reference>
<proteinExistence type="inferred from homology"/>
<feature type="domain" description="Creatinase N-terminal" evidence="5">
    <location>
        <begin position="8"/>
        <end position="123"/>
    </location>
</feature>
<dbReference type="GO" id="GO:0005737">
    <property type="term" value="C:cytoplasm"/>
    <property type="evidence" value="ECO:0007669"/>
    <property type="project" value="UniProtKB-ARBA"/>
</dbReference>
<dbReference type="PANTHER" id="PTHR43763">
    <property type="entry name" value="XAA-PRO AMINOPEPTIDASE 1"/>
    <property type="match status" value="1"/>
</dbReference>
<dbReference type="SUPFAM" id="SSF55920">
    <property type="entry name" value="Creatinase/aminopeptidase"/>
    <property type="match status" value="1"/>
</dbReference>